<evidence type="ECO:0000313" key="2">
    <source>
        <dbReference type="Proteomes" id="UP000677913"/>
    </source>
</evidence>
<dbReference type="EMBL" id="JAGSXH010000073">
    <property type="protein sequence ID" value="MBS2965187.1"/>
    <property type="molecule type" value="Genomic_DNA"/>
</dbReference>
<reference evidence="1" key="1">
    <citation type="submission" date="2021-04" db="EMBL/GenBank/DDBJ databases">
        <title>Genome based classification of Actinospica acidithermotolerans sp. nov., an actinobacterium isolated from an Indonesian hot spring.</title>
        <authorList>
            <person name="Kusuma A.B."/>
            <person name="Putra K.E."/>
            <person name="Nafisah S."/>
            <person name="Loh J."/>
            <person name="Nouioui I."/>
            <person name="Goodfellow M."/>
        </authorList>
    </citation>
    <scope>NUCLEOTIDE SEQUENCE</scope>
    <source>
        <strain evidence="1">DSM 45618</strain>
    </source>
</reference>
<dbReference type="Proteomes" id="UP000677913">
    <property type="component" value="Unassembled WGS sequence"/>
</dbReference>
<dbReference type="RefSeq" id="WP_211469545.1">
    <property type="nucleotide sequence ID" value="NZ_JAGSXH010000073.1"/>
</dbReference>
<protein>
    <submittedName>
        <fullName evidence="1">DUF4287 domain-containing protein</fullName>
    </submittedName>
</protein>
<dbReference type="InterPro" id="IPR025629">
    <property type="entry name" value="DUF4287"/>
</dbReference>
<name>A0A8J7WRL8_9ACTN</name>
<evidence type="ECO:0000313" key="1">
    <source>
        <dbReference type="EMBL" id="MBS2965187.1"/>
    </source>
</evidence>
<proteinExistence type="predicted"/>
<keyword evidence="2" id="KW-1185">Reference proteome</keyword>
<sequence>MSLNHSEQTHRNLLARLPEVTGRALTDWFHEVEAGPALVRFDERVNWLRAEYNLSHGFATAIIHEHDIRRANRAFA</sequence>
<dbReference type="AlphaFoldDB" id="A0A8J7WRL8"/>
<gene>
    <name evidence="1" type="ORF">KGA66_19205</name>
</gene>
<accession>A0A8J7WRL8</accession>
<organism evidence="1 2">
    <name type="scientific">Actinocrinis puniceicyclus</name>
    <dbReference type="NCBI Taxonomy" id="977794"/>
    <lineage>
        <taxon>Bacteria</taxon>
        <taxon>Bacillati</taxon>
        <taxon>Actinomycetota</taxon>
        <taxon>Actinomycetes</taxon>
        <taxon>Catenulisporales</taxon>
        <taxon>Actinospicaceae</taxon>
        <taxon>Actinocrinis</taxon>
    </lineage>
</organism>
<comment type="caution">
    <text evidence="1">The sequence shown here is derived from an EMBL/GenBank/DDBJ whole genome shotgun (WGS) entry which is preliminary data.</text>
</comment>
<dbReference type="Pfam" id="PF14117">
    <property type="entry name" value="DUF4287"/>
    <property type="match status" value="1"/>
</dbReference>